<reference evidence="3 4" key="1">
    <citation type="submission" date="2010-05" db="EMBL/GenBank/DDBJ databases">
        <title>The Genome Sequence of Thecamonas trahens ATCC 50062.</title>
        <authorList>
            <consortium name="The Broad Institute Genome Sequencing Platform"/>
            <person name="Russ C."/>
            <person name="Cuomo C."/>
            <person name="Shea T."/>
            <person name="Young S.K."/>
            <person name="Zeng Q."/>
            <person name="Koehrsen M."/>
            <person name="Haas B."/>
            <person name="Borodovsky M."/>
            <person name="Guigo R."/>
            <person name="Alvarado L."/>
            <person name="Berlin A."/>
            <person name="Bochicchio J."/>
            <person name="Borenstein D."/>
            <person name="Chapman S."/>
            <person name="Chen Z."/>
            <person name="Freedman E."/>
            <person name="Gellesch M."/>
            <person name="Goldberg J."/>
            <person name="Griggs A."/>
            <person name="Gujja S."/>
            <person name="Heilman E."/>
            <person name="Heiman D."/>
            <person name="Hepburn T."/>
            <person name="Howarth C."/>
            <person name="Jen D."/>
            <person name="Larson L."/>
            <person name="Mehta T."/>
            <person name="Park D."/>
            <person name="Pearson M."/>
            <person name="Roberts A."/>
            <person name="Saif S."/>
            <person name="Shenoy N."/>
            <person name="Sisk P."/>
            <person name="Stolte C."/>
            <person name="Sykes S."/>
            <person name="Thomson T."/>
            <person name="Walk T."/>
            <person name="White J."/>
            <person name="Yandava C."/>
            <person name="Burger G."/>
            <person name="Gray M.W."/>
            <person name="Holland P.W.H."/>
            <person name="King N."/>
            <person name="Lang F.B.F."/>
            <person name="Roger A.J."/>
            <person name="Ruiz-Trillo I."/>
            <person name="Lander E."/>
            <person name="Nusbaum C."/>
        </authorList>
    </citation>
    <scope>NUCLEOTIDE SEQUENCE [LARGE SCALE GENOMIC DNA]</scope>
    <source>
        <strain evidence="3 4">ATCC 50062</strain>
    </source>
</reference>
<dbReference type="PANTHER" id="PTHR24072">
    <property type="entry name" value="RHO FAMILY GTPASE"/>
    <property type="match status" value="1"/>
</dbReference>
<dbReference type="AlphaFoldDB" id="A0A0L0D9D5"/>
<dbReference type="eggNOG" id="KOG0393">
    <property type="taxonomic scope" value="Eukaryota"/>
</dbReference>
<dbReference type="RefSeq" id="XP_013762717.1">
    <property type="nucleotide sequence ID" value="XM_013907263.1"/>
</dbReference>
<dbReference type="Gene3D" id="3.40.50.300">
    <property type="entry name" value="P-loop containing nucleotide triphosphate hydrolases"/>
    <property type="match status" value="1"/>
</dbReference>
<dbReference type="Proteomes" id="UP000054408">
    <property type="component" value="Unassembled WGS sequence"/>
</dbReference>
<keyword evidence="2" id="KW-0342">GTP-binding</keyword>
<evidence type="ECO:0000313" key="3">
    <source>
        <dbReference type="EMBL" id="KNC48661.1"/>
    </source>
</evidence>
<keyword evidence="4" id="KW-1185">Reference proteome</keyword>
<protein>
    <submittedName>
        <fullName evidence="3">Cell division control protein 42</fullName>
    </submittedName>
</protein>
<gene>
    <name evidence="3" type="ORF">AMSG_00439</name>
</gene>
<evidence type="ECO:0000256" key="1">
    <source>
        <dbReference type="ARBA" id="ARBA00022741"/>
    </source>
</evidence>
<dbReference type="GO" id="GO:0003924">
    <property type="term" value="F:GTPase activity"/>
    <property type="evidence" value="ECO:0007669"/>
    <property type="project" value="InterPro"/>
</dbReference>
<keyword evidence="3" id="KW-0131">Cell cycle</keyword>
<dbReference type="STRING" id="461836.A0A0L0D9D5"/>
<dbReference type="OrthoDB" id="8830751at2759"/>
<keyword evidence="3" id="KW-0132">Cell division</keyword>
<evidence type="ECO:0000313" key="4">
    <source>
        <dbReference type="Proteomes" id="UP000054408"/>
    </source>
</evidence>
<proteinExistence type="predicted"/>
<dbReference type="GeneID" id="25560247"/>
<dbReference type="OMA" id="HEDWLEP"/>
<dbReference type="SMART" id="SM00174">
    <property type="entry name" value="RHO"/>
    <property type="match status" value="1"/>
</dbReference>
<accession>A0A0L0D9D5</accession>
<organism evidence="3 4">
    <name type="scientific">Thecamonas trahens ATCC 50062</name>
    <dbReference type="NCBI Taxonomy" id="461836"/>
    <lineage>
        <taxon>Eukaryota</taxon>
        <taxon>Apusozoa</taxon>
        <taxon>Apusomonadida</taxon>
        <taxon>Apusomonadidae</taxon>
        <taxon>Thecamonas</taxon>
    </lineage>
</organism>
<keyword evidence="1" id="KW-0547">Nucleotide-binding</keyword>
<dbReference type="Pfam" id="PF00071">
    <property type="entry name" value="Ras"/>
    <property type="match status" value="1"/>
</dbReference>
<dbReference type="GO" id="GO:0007264">
    <property type="term" value="P:small GTPase-mediated signal transduction"/>
    <property type="evidence" value="ECO:0007669"/>
    <property type="project" value="InterPro"/>
</dbReference>
<dbReference type="SUPFAM" id="SSF52540">
    <property type="entry name" value="P-loop containing nucleoside triphosphate hydrolases"/>
    <property type="match status" value="1"/>
</dbReference>
<dbReference type="InterPro" id="IPR027417">
    <property type="entry name" value="P-loop_NTPase"/>
</dbReference>
<dbReference type="InterPro" id="IPR003578">
    <property type="entry name" value="Small_GTPase_Rho"/>
</dbReference>
<name>A0A0L0D9D5_THETB</name>
<sequence length="88" mass="9436">MQTIKCVVVGDGAVGKTCDSATLEKLRNGGQSPITREMGEKMAKETRASKYLECSALTQEGLKTTFDEAIMAALLPPVTTKEKKCALL</sequence>
<dbReference type="GO" id="GO:0051301">
    <property type="term" value="P:cell division"/>
    <property type="evidence" value="ECO:0007669"/>
    <property type="project" value="UniProtKB-KW"/>
</dbReference>
<dbReference type="GO" id="GO:0005525">
    <property type="term" value="F:GTP binding"/>
    <property type="evidence" value="ECO:0007669"/>
    <property type="project" value="UniProtKB-KW"/>
</dbReference>
<dbReference type="EMBL" id="GL349434">
    <property type="protein sequence ID" value="KNC48661.1"/>
    <property type="molecule type" value="Genomic_DNA"/>
</dbReference>
<dbReference type="InterPro" id="IPR001806">
    <property type="entry name" value="Small_GTPase"/>
</dbReference>
<evidence type="ECO:0000256" key="2">
    <source>
        <dbReference type="ARBA" id="ARBA00023134"/>
    </source>
</evidence>